<feature type="transmembrane region" description="Helical" evidence="1">
    <location>
        <begin position="227"/>
        <end position="245"/>
    </location>
</feature>
<evidence type="ECO:0000259" key="2">
    <source>
        <dbReference type="SMART" id="SM00014"/>
    </source>
</evidence>
<feature type="transmembrane region" description="Helical" evidence="1">
    <location>
        <begin position="169"/>
        <end position="187"/>
    </location>
</feature>
<feature type="domain" description="Phosphatidic acid phosphatase type 2/haloperoxidase" evidence="2">
    <location>
        <begin position="127"/>
        <end position="242"/>
    </location>
</feature>
<keyword evidence="3" id="KW-0378">Hydrolase</keyword>
<name>A0A841GZH7_9BACT</name>
<dbReference type="RefSeq" id="WP_170033910.1">
    <property type="nucleotide sequence ID" value="NZ_JABDTL010000001.1"/>
</dbReference>
<dbReference type="EMBL" id="JACHIA010000007">
    <property type="protein sequence ID" value="MBB6071215.1"/>
    <property type="molecule type" value="Genomic_DNA"/>
</dbReference>
<dbReference type="InterPro" id="IPR036938">
    <property type="entry name" value="PAP2/HPO_sf"/>
</dbReference>
<dbReference type="Gene3D" id="1.20.144.10">
    <property type="entry name" value="Phosphatidic acid phosphatase type 2/haloperoxidase"/>
    <property type="match status" value="1"/>
</dbReference>
<proteinExistence type="predicted"/>
<keyword evidence="1" id="KW-0812">Transmembrane</keyword>
<protein>
    <submittedName>
        <fullName evidence="3">Undecaprenyl-diphosphatase</fullName>
        <ecNumber evidence="3">3.6.1.27</ecNumber>
    </submittedName>
</protein>
<organism evidence="3 4">
    <name type="scientific">Longimicrobium terrae</name>
    <dbReference type="NCBI Taxonomy" id="1639882"/>
    <lineage>
        <taxon>Bacteria</taxon>
        <taxon>Pseudomonadati</taxon>
        <taxon>Gemmatimonadota</taxon>
        <taxon>Longimicrobiia</taxon>
        <taxon>Longimicrobiales</taxon>
        <taxon>Longimicrobiaceae</taxon>
        <taxon>Longimicrobium</taxon>
    </lineage>
</organism>
<evidence type="ECO:0000313" key="3">
    <source>
        <dbReference type="EMBL" id="MBB6071215.1"/>
    </source>
</evidence>
<keyword evidence="1" id="KW-1133">Transmembrane helix</keyword>
<feature type="transmembrane region" description="Helical" evidence="1">
    <location>
        <begin position="45"/>
        <end position="67"/>
    </location>
</feature>
<reference evidence="3 4" key="1">
    <citation type="submission" date="2020-08" db="EMBL/GenBank/DDBJ databases">
        <title>Genomic Encyclopedia of Type Strains, Phase IV (KMG-IV): sequencing the most valuable type-strain genomes for metagenomic binning, comparative biology and taxonomic classification.</title>
        <authorList>
            <person name="Goeker M."/>
        </authorList>
    </citation>
    <scope>NUCLEOTIDE SEQUENCE [LARGE SCALE GENOMIC DNA]</scope>
    <source>
        <strain evidence="3 4">DSM 29007</strain>
    </source>
</reference>
<keyword evidence="4" id="KW-1185">Reference proteome</keyword>
<comment type="caution">
    <text evidence="3">The sequence shown here is derived from an EMBL/GenBank/DDBJ whole genome shotgun (WGS) entry which is preliminary data.</text>
</comment>
<feature type="transmembrane region" description="Helical" evidence="1">
    <location>
        <begin position="199"/>
        <end position="221"/>
    </location>
</feature>
<gene>
    <name evidence="3" type="ORF">HNQ61_002839</name>
</gene>
<dbReference type="GO" id="GO:0050380">
    <property type="term" value="F:undecaprenyl-diphosphatase activity"/>
    <property type="evidence" value="ECO:0007669"/>
    <property type="project" value="UniProtKB-EC"/>
</dbReference>
<dbReference type="Pfam" id="PF01569">
    <property type="entry name" value="PAP2"/>
    <property type="match status" value="1"/>
</dbReference>
<dbReference type="SMART" id="SM00014">
    <property type="entry name" value="acidPPc"/>
    <property type="match status" value="1"/>
</dbReference>
<keyword evidence="1" id="KW-0472">Membrane</keyword>
<feature type="transmembrane region" description="Helical" evidence="1">
    <location>
        <begin position="102"/>
        <end position="121"/>
    </location>
</feature>
<sequence>MPQIQTPAPHGIRPGRWLLVEGPRLAFLHGRDAWKQMPRHTARGWLLWMAAGLALCCALVLLLVMQVRRMAEAGRLSWEPGWLRWFEGAGPSFAHAVWMDSLGNSVILIPLVLATAMAAAWMGAPLRALAVLACFFGVDVIIGTGWLAWNRARPDFIAGGIAAPALHSFPSGHMGQVVAAFGMWAWLWMRATPSRSERVLAVLMVPVMAVIVAAARLRLGAHWPTDIVAGSLAGAVWLAVCIVALRRAEARGGR</sequence>
<dbReference type="EC" id="3.6.1.27" evidence="3"/>
<dbReference type="InterPro" id="IPR000326">
    <property type="entry name" value="PAP2/HPO"/>
</dbReference>
<accession>A0A841GZH7</accession>
<evidence type="ECO:0000256" key="1">
    <source>
        <dbReference type="SAM" id="Phobius"/>
    </source>
</evidence>
<feature type="transmembrane region" description="Helical" evidence="1">
    <location>
        <begin position="128"/>
        <end position="149"/>
    </location>
</feature>
<dbReference type="Proteomes" id="UP000582837">
    <property type="component" value="Unassembled WGS sequence"/>
</dbReference>
<dbReference type="SUPFAM" id="SSF48317">
    <property type="entry name" value="Acid phosphatase/Vanadium-dependent haloperoxidase"/>
    <property type="match status" value="1"/>
</dbReference>
<evidence type="ECO:0000313" key="4">
    <source>
        <dbReference type="Proteomes" id="UP000582837"/>
    </source>
</evidence>
<dbReference type="AlphaFoldDB" id="A0A841GZH7"/>